<feature type="domain" description="EF-hand" evidence="16">
    <location>
        <begin position="245"/>
        <end position="280"/>
    </location>
</feature>
<dbReference type="FunFam" id="1.10.238.10:FF:000003">
    <property type="entry name" value="Calmodulin A"/>
    <property type="match status" value="1"/>
</dbReference>
<dbReference type="OrthoDB" id="1927044at2759"/>
<dbReference type="PROSITE" id="PS01085">
    <property type="entry name" value="RIBUL_P_3_EPIMER_1"/>
    <property type="match status" value="1"/>
</dbReference>
<comment type="cofactor">
    <cofactor evidence="4">
        <name>Zn(2+)</name>
        <dbReference type="ChEBI" id="CHEBI:29105"/>
    </cofactor>
</comment>
<comment type="pathway">
    <text evidence="6">Carbohydrate degradation; pentose phosphate pathway; D-xylulose 5-phosphate from D-ribulose 5-phosphate (non-oxidative stage): step 1/1.</text>
</comment>
<evidence type="ECO:0000313" key="18">
    <source>
        <dbReference type="Proteomes" id="UP000821853"/>
    </source>
</evidence>
<dbReference type="InterPro" id="IPR000056">
    <property type="entry name" value="Ribul_P_3_epim-like"/>
</dbReference>
<dbReference type="EMBL" id="JABSTR010000004">
    <property type="protein sequence ID" value="KAH9368896.1"/>
    <property type="molecule type" value="Genomic_DNA"/>
</dbReference>
<evidence type="ECO:0000256" key="14">
    <source>
        <dbReference type="ARBA" id="ARBA00023235"/>
    </source>
</evidence>
<dbReference type="NCBIfam" id="TIGR01163">
    <property type="entry name" value="rpe"/>
    <property type="match status" value="1"/>
</dbReference>
<evidence type="ECO:0000256" key="8">
    <source>
        <dbReference type="ARBA" id="ARBA00013188"/>
    </source>
</evidence>
<dbReference type="Pfam" id="PF13499">
    <property type="entry name" value="EF-hand_7"/>
    <property type="match status" value="2"/>
</dbReference>
<dbReference type="PROSITE" id="PS50222">
    <property type="entry name" value="EF_HAND_2"/>
    <property type="match status" value="2"/>
</dbReference>
<dbReference type="InterPro" id="IPR002048">
    <property type="entry name" value="EF_hand_dom"/>
</dbReference>
<evidence type="ECO:0000256" key="10">
    <source>
        <dbReference type="ARBA" id="ARBA00022723"/>
    </source>
</evidence>
<dbReference type="InterPro" id="IPR011992">
    <property type="entry name" value="EF-hand-dom_pair"/>
</dbReference>
<dbReference type="FunFam" id="3.20.20.70:FF:000074">
    <property type="entry name" value="Ribulose-phosphate 3-epimerase"/>
    <property type="match status" value="1"/>
</dbReference>
<comment type="caution">
    <text evidence="17">The sequence shown here is derived from an EMBL/GenBank/DDBJ whole genome shotgun (WGS) entry which is preliminary data.</text>
</comment>
<accession>A0A9J6G322</accession>
<gene>
    <name evidence="17" type="ORF">HPB48_004395</name>
</gene>
<evidence type="ECO:0000256" key="7">
    <source>
        <dbReference type="ARBA" id="ARBA00009541"/>
    </source>
</evidence>
<dbReference type="Proteomes" id="UP000821853">
    <property type="component" value="Chromosome 2"/>
</dbReference>
<evidence type="ECO:0000256" key="6">
    <source>
        <dbReference type="ARBA" id="ARBA00005016"/>
    </source>
</evidence>
<dbReference type="GO" id="GO:0005975">
    <property type="term" value="P:carbohydrate metabolic process"/>
    <property type="evidence" value="ECO:0007669"/>
    <property type="project" value="InterPro"/>
</dbReference>
<evidence type="ECO:0000259" key="16">
    <source>
        <dbReference type="PROSITE" id="PS50222"/>
    </source>
</evidence>
<dbReference type="SUPFAM" id="SSF51366">
    <property type="entry name" value="Ribulose-phoshate binding barrel"/>
    <property type="match status" value="1"/>
</dbReference>
<dbReference type="PROSITE" id="PS00018">
    <property type="entry name" value="EF_HAND_1"/>
    <property type="match status" value="1"/>
</dbReference>
<dbReference type="Gene3D" id="1.10.238.10">
    <property type="entry name" value="EF-hand"/>
    <property type="match status" value="2"/>
</dbReference>
<dbReference type="PANTHER" id="PTHR11749">
    <property type="entry name" value="RIBULOSE-5-PHOSPHATE-3-EPIMERASE"/>
    <property type="match status" value="1"/>
</dbReference>
<dbReference type="SUPFAM" id="SSF47473">
    <property type="entry name" value="EF-hand"/>
    <property type="match status" value="1"/>
</dbReference>
<organism evidence="17 18">
    <name type="scientific">Haemaphysalis longicornis</name>
    <name type="common">Bush tick</name>
    <dbReference type="NCBI Taxonomy" id="44386"/>
    <lineage>
        <taxon>Eukaryota</taxon>
        <taxon>Metazoa</taxon>
        <taxon>Ecdysozoa</taxon>
        <taxon>Arthropoda</taxon>
        <taxon>Chelicerata</taxon>
        <taxon>Arachnida</taxon>
        <taxon>Acari</taxon>
        <taxon>Parasitiformes</taxon>
        <taxon>Ixodida</taxon>
        <taxon>Ixodoidea</taxon>
        <taxon>Ixodidae</taxon>
        <taxon>Haemaphysalinae</taxon>
        <taxon>Haemaphysalis</taxon>
    </lineage>
</organism>
<feature type="domain" description="EF-hand" evidence="16">
    <location>
        <begin position="318"/>
        <end position="353"/>
    </location>
</feature>
<dbReference type="VEuPathDB" id="VectorBase:HLOH_062087"/>
<evidence type="ECO:0000256" key="2">
    <source>
        <dbReference type="ARBA" id="ARBA00001936"/>
    </source>
</evidence>
<comment type="cofactor">
    <cofactor evidence="2">
        <name>Mn(2+)</name>
        <dbReference type="ChEBI" id="CHEBI:29035"/>
    </cofactor>
</comment>
<keyword evidence="10" id="KW-0479">Metal-binding</keyword>
<proteinExistence type="inferred from homology"/>
<dbReference type="Pfam" id="PF00834">
    <property type="entry name" value="Ribul_P_3_epim"/>
    <property type="match status" value="1"/>
</dbReference>
<dbReference type="InterPro" id="IPR011060">
    <property type="entry name" value="RibuloseP-bd_barrel"/>
</dbReference>
<evidence type="ECO:0000256" key="13">
    <source>
        <dbReference type="ARBA" id="ARBA00022837"/>
    </source>
</evidence>
<evidence type="ECO:0000256" key="9">
    <source>
        <dbReference type="ARBA" id="ARBA00013920"/>
    </source>
</evidence>
<dbReference type="InterPro" id="IPR018247">
    <property type="entry name" value="EF_Hand_1_Ca_BS"/>
</dbReference>
<evidence type="ECO:0000256" key="11">
    <source>
        <dbReference type="ARBA" id="ARBA00022737"/>
    </source>
</evidence>
<protein>
    <recommendedName>
        <fullName evidence="9">Ribulose-phosphate 3-epimerase</fullName>
        <ecNumber evidence="8">5.1.3.1</ecNumber>
    </recommendedName>
    <alternativeName>
        <fullName evidence="15">RPE</fullName>
    </alternativeName>
</protein>
<dbReference type="GO" id="GO:0005509">
    <property type="term" value="F:calcium ion binding"/>
    <property type="evidence" value="ECO:0007669"/>
    <property type="project" value="InterPro"/>
</dbReference>
<dbReference type="NCBIfam" id="NF004076">
    <property type="entry name" value="PRK05581.1-4"/>
    <property type="match status" value="1"/>
</dbReference>
<evidence type="ECO:0000256" key="1">
    <source>
        <dbReference type="ARBA" id="ARBA00001782"/>
    </source>
</evidence>
<dbReference type="SMART" id="SM00054">
    <property type="entry name" value="EFh"/>
    <property type="match status" value="2"/>
</dbReference>
<dbReference type="InterPro" id="IPR026019">
    <property type="entry name" value="Ribul_P_3_epim"/>
</dbReference>
<comment type="catalytic activity">
    <reaction evidence="1">
        <text>D-ribulose 5-phosphate = D-xylulose 5-phosphate</text>
        <dbReference type="Rhea" id="RHEA:13677"/>
        <dbReference type="ChEBI" id="CHEBI:57737"/>
        <dbReference type="ChEBI" id="CHEBI:58121"/>
        <dbReference type="EC" id="5.1.3.1"/>
    </reaction>
</comment>
<dbReference type="GO" id="GO:0004750">
    <property type="term" value="F:D-ribulose-phosphate 3-epimerase activity"/>
    <property type="evidence" value="ECO:0007669"/>
    <property type="project" value="UniProtKB-EC"/>
</dbReference>
<keyword evidence="18" id="KW-1185">Reference proteome</keyword>
<comment type="cofactor">
    <cofactor evidence="5">
        <name>Fe(2+)</name>
        <dbReference type="ChEBI" id="CHEBI:29033"/>
    </cofactor>
</comment>
<dbReference type="HAMAP" id="MF_02227">
    <property type="entry name" value="RPE"/>
    <property type="match status" value="1"/>
</dbReference>
<dbReference type="GO" id="GO:0006098">
    <property type="term" value="P:pentose-phosphate shunt"/>
    <property type="evidence" value="ECO:0007669"/>
    <property type="project" value="InterPro"/>
</dbReference>
<evidence type="ECO:0000256" key="12">
    <source>
        <dbReference type="ARBA" id="ARBA00022833"/>
    </source>
</evidence>
<comment type="cofactor">
    <cofactor evidence="3">
        <name>Co(2+)</name>
        <dbReference type="ChEBI" id="CHEBI:48828"/>
    </cofactor>
</comment>
<evidence type="ECO:0000256" key="3">
    <source>
        <dbReference type="ARBA" id="ARBA00001941"/>
    </source>
</evidence>
<dbReference type="AlphaFoldDB" id="A0A9J6G322"/>
<evidence type="ECO:0000256" key="15">
    <source>
        <dbReference type="ARBA" id="ARBA00029933"/>
    </source>
</evidence>
<dbReference type="CDD" id="cd00051">
    <property type="entry name" value="EFh"/>
    <property type="match status" value="1"/>
</dbReference>
<name>A0A9J6G322_HAELO</name>
<evidence type="ECO:0000256" key="5">
    <source>
        <dbReference type="ARBA" id="ARBA00001954"/>
    </source>
</evidence>
<dbReference type="CDD" id="cd00429">
    <property type="entry name" value="RPE"/>
    <property type="match status" value="1"/>
</dbReference>
<evidence type="ECO:0000313" key="17">
    <source>
        <dbReference type="EMBL" id="KAH9368896.1"/>
    </source>
</evidence>
<dbReference type="InterPro" id="IPR013785">
    <property type="entry name" value="Aldolase_TIM"/>
</dbReference>
<keyword evidence="13" id="KW-0106">Calcium</keyword>
<keyword evidence="11" id="KW-0677">Repeat</keyword>
<sequence length="398" mass="43796">MFSRHPFVPFILRFFPSLPEVATMSASSHTSSSLTCKIGPSILNADLANIYEESQKLLDSGADYLHLDVMDGHFVPNLTFGHPVVKCLKSKLPKTFFDMHMMVLAPEKWVSPMADAGADQYTFHYEATSDPHALIRKIREAGMKVGVGIKPKTPVDVVLPLVEEVDMVLVMTVEPGFGGQSFMADMMPKVKLLRSKFKYLDIEVDGGVGPNTIEECAQAGANMIVSGTAITKSKDPKEVITTLRQSVNHYQEAFSLFDNRGDGKINISQLGDVLRALGQNPTEADVKKCCHQLRPDERISFDVFLPILQTISKNRSTDTAEDFIEGLRHFDKDGNGYISSAELRHLLTTFGGEKLTDDEVEQLLAGQEDSQGNVHYEGSNLGPVKPVALLFSRCCGGL</sequence>
<comment type="similarity">
    <text evidence="7">Belongs to the ribulose-phosphate 3-epimerase family.</text>
</comment>
<evidence type="ECO:0000256" key="4">
    <source>
        <dbReference type="ARBA" id="ARBA00001947"/>
    </source>
</evidence>
<dbReference type="EC" id="5.1.3.1" evidence="8"/>
<reference evidence="17 18" key="1">
    <citation type="journal article" date="2020" name="Cell">
        <title>Large-Scale Comparative Analyses of Tick Genomes Elucidate Their Genetic Diversity and Vector Capacities.</title>
        <authorList>
            <consortium name="Tick Genome and Microbiome Consortium (TIGMIC)"/>
            <person name="Jia N."/>
            <person name="Wang J."/>
            <person name="Shi W."/>
            <person name="Du L."/>
            <person name="Sun Y."/>
            <person name="Zhan W."/>
            <person name="Jiang J.F."/>
            <person name="Wang Q."/>
            <person name="Zhang B."/>
            <person name="Ji P."/>
            <person name="Bell-Sakyi L."/>
            <person name="Cui X.M."/>
            <person name="Yuan T.T."/>
            <person name="Jiang B.G."/>
            <person name="Yang W.F."/>
            <person name="Lam T.T."/>
            <person name="Chang Q.C."/>
            <person name="Ding S.J."/>
            <person name="Wang X.J."/>
            <person name="Zhu J.G."/>
            <person name="Ruan X.D."/>
            <person name="Zhao L."/>
            <person name="Wei J.T."/>
            <person name="Ye R.Z."/>
            <person name="Que T.C."/>
            <person name="Du C.H."/>
            <person name="Zhou Y.H."/>
            <person name="Cheng J.X."/>
            <person name="Dai P.F."/>
            <person name="Guo W.B."/>
            <person name="Han X.H."/>
            <person name="Huang E.J."/>
            <person name="Li L.F."/>
            <person name="Wei W."/>
            <person name="Gao Y.C."/>
            <person name="Liu J.Z."/>
            <person name="Shao H.Z."/>
            <person name="Wang X."/>
            <person name="Wang C.C."/>
            <person name="Yang T.C."/>
            <person name="Huo Q.B."/>
            <person name="Li W."/>
            <person name="Chen H.Y."/>
            <person name="Chen S.E."/>
            <person name="Zhou L.G."/>
            <person name="Ni X.B."/>
            <person name="Tian J.H."/>
            <person name="Sheng Y."/>
            <person name="Liu T."/>
            <person name="Pan Y.S."/>
            <person name="Xia L.Y."/>
            <person name="Li J."/>
            <person name="Zhao F."/>
            <person name="Cao W.C."/>
        </authorList>
    </citation>
    <scope>NUCLEOTIDE SEQUENCE [LARGE SCALE GENOMIC DNA]</scope>
    <source>
        <strain evidence="17">HaeL-2018</strain>
    </source>
</reference>
<keyword evidence="14" id="KW-0413">Isomerase</keyword>
<keyword evidence="12" id="KW-0862">Zinc</keyword>
<dbReference type="Gene3D" id="3.20.20.70">
    <property type="entry name" value="Aldolase class I"/>
    <property type="match status" value="1"/>
</dbReference>
<dbReference type="PROSITE" id="PS01086">
    <property type="entry name" value="RIBUL_P_3_EPIMER_2"/>
    <property type="match status" value="1"/>
</dbReference>